<evidence type="ECO:0000256" key="1">
    <source>
        <dbReference type="SAM" id="SignalP"/>
    </source>
</evidence>
<keyword evidence="1" id="KW-0732">Signal</keyword>
<dbReference type="EMBL" id="KB468157">
    <property type="protein sequence ID" value="PCH44510.1"/>
    <property type="molecule type" value="Genomic_DNA"/>
</dbReference>
<feature type="chain" id="PRO_5013864031" description="Glycopeptide" evidence="1">
    <location>
        <begin position="22"/>
        <end position="159"/>
    </location>
</feature>
<feature type="non-terminal residue" evidence="2">
    <location>
        <position position="159"/>
    </location>
</feature>
<name>A0A2H3JQS5_WOLCO</name>
<evidence type="ECO:0008006" key="4">
    <source>
        <dbReference type="Google" id="ProtNLM"/>
    </source>
</evidence>
<dbReference type="OrthoDB" id="3342934at2759"/>
<gene>
    <name evidence="2" type="ORF">WOLCODRAFT_38445</name>
</gene>
<protein>
    <recommendedName>
        <fullName evidence="4">Glycopeptide</fullName>
    </recommendedName>
</protein>
<keyword evidence="3" id="KW-1185">Reference proteome</keyword>
<evidence type="ECO:0000313" key="2">
    <source>
        <dbReference type="EMBL" id="PCH44510.1"/>
    </source>
</evidence>
<dbReference type="Proteomes" id="UP000218811">
    <property type="component" value="Unassembled WGS sequence"/>
</dbReference>
<proteinExistence type="predicted"/>
<accession>A0A2H3JQS5</accession>
<evidence type="ECO:0000313" key="3">
    <source>
        <dbReference type="Proteomes" id="UP000218811"/>
    </source>
</evidence>
<dbReference type="STRING" id="742152.A0A2H3JQS5"/>
<organism evidence="2 3">
    <name type="scientific">Wolfiporia cocos (strain MD-104)</name>
    <name type="common">Brown rot fungus</name>
    <dbReference type="NCBI Taxonomy" id="742152"/>
    <lineage>
        <taxon>Eukaryota</taxon>
        <taxon>Fungi</taxon>
        <taxon>Dikarya</taxon>
        <taxon>Basidiomycota</taxon>
        <taxon>Agaricomycotina</taxon>
        <taxon>Agaricomycetes</taxon>
        <taxon>Polyporales</taxon>
        <taxon>Phaeolaceae</taxon>
        <taxon>Wolfiporia</taxon>
    </lineage>
</organism>
<reference evidence="2 3" key="1">
    <citation type="journal article" date="2012" name="Science">
        <title>The Paleozoic origin of enzymatic lignin decomposition reconstructed from 31 fungal genomes.</title>
        <authorList>
            <person name="Floudas D."/>
            <person name="Binder M."/>
            <person name="Riley R."/>
            <person name="Barry K."/>
            <person name="Blanchette R.A."/>
            <person name="Henrissat B."/>
            <person name="Martinez A.T."/>
            <person name="Otillar R."/>
            <person name="Spatafora J.W."/>
            <person name="Yadav J.S."/>
            <person name="Aerts A."/>
            <person name="Benoit I."/>
            <person name="Boyd A."/>
            <person name="Carlson A."/>
            <person name="Copeland A."/>
            <person name="Coutinho P.M."/>
            <person name="de Vries R.P."/>
            <person name="Ferreira P."/>
            <person name="Findley K."/>
            <person name="Foster B."/>
            <person name="Gaskell J."/>
            <person name="Glotzer D."/>
            <person name="Gorecki P."/>
            <person name="Heitman J."/>
            <person name="Hesse C."/>
            <person name="Hori C."/>
            <person name="Igarashi K."/>
            <person name="Jurgens J.A."/>
            <person name="Kallen N."/>
            <person name="Kersten P."/>
            <person name="Kohler A."/>
            <person name="Kuees U."/>
            <person name="Kumar T.K.A."/>
            <person name="Kuo A."/>
            <person name="LaButti K."/>
            <person name="Larrondo L.F."/>
            <person name="Lindquist E."/>
            <person name="Ling A."/>
            <person name="Lombard V."/>
            <person name="Lucas S."/>
            <person name="Lundell T."/>
            <person name="Martin R."/>
            <person name="McLaughlin D.J."/>
            <person name="Morgenstern I."/>
            <person name="Morin E."/>
            <person name="Murat C."/>
            <person name="Nagy L.G."/>
            <person name="Nolan M."/>
            <person name="Ohm R.A."/>
            <person name="Patyshakuliyeva A."/>
            <person name="Rokas A."/>
            <person name="Ruiz-Duenas F.J."/>
            <person name="Sabat G."/>
            <person name="Salamov A."/>
            <person name="Samejima M."/>
            <person name="Schmutz J."/>
            <person name="Slot J.C."/>
            <person name="St John F."/>
            <person name="Stenlid J."/>
            <person name="Sun H."/>
            <person name="Sun S."/>
            <person name="Syed K."/>
            <person name="Tsang A."/>
            <person name="Wiebenga A."/>
            <person name="Young D."/>
            <person name="Pisabarro A."/>
            <person name="Eastwood D.C."/>
            <person name="Martin F."/>
            <person name="Cullen D."/>
            <person name="Grigoriev I.V."/>
            <person name="Hibbett D.S."/>
        </authorList>
    </citation>
    <scope>NUCLEOTIDE SEQUENCE [LARGE SCALE GENOMIC DNA]</scope>
    <source>
        <strain evidence="2 3">MD-104</strain>
    </source>
</reference>
<feature type="signal peptide" evidence="1">
    <location>
        <begin position="1"/>
        <end position="21"/>
    </location>
</feature>
<sequence length="159" mass="16808">MFFKLTVAMVAIAAALVPARAETHTVTFTNNCGYGTPYLRAQNGDVLSTGGAYTIDEALIGAIAYLQTGDCGANGENCIIVETTLENGYSSTDLSLIPPYVHQATSLLLMNFSYYNGCDGAGADCTSADCTDAFHESDQTWVQVGCPVDNCDLAITFCD</sequence>
<dbReference type="AlphaFoldDB" id="A0A2H3JQS5"/>